<comment type="caution">
    <text evidence="3">The sequence shown here is derived from an EMBL/GenBank/DDBJ whole genome shotgun (WGS) entry which is preliminary data.</text>
</comment>
<protein>
    <recommendedName>
        <fullName evidence="5">Lipoprotein</fullName>
    </recommendedName>
</protein>
<feature type="compositionally biased region" description="Basic and acidic residues" evidence="1">
    <location>
        <begin position="24"/>
        <end position="42"/>
    </location>
</feature>
<dbReference type="EMBL" id="JBHUHY010000003">
    <property type="protein sequence ID" value="MFD2186153.1"/>
    <property type="molecule type" value="Genomic_DNA"/>
</dbReference>
<evidence type="ECO:0000256" key="2">
    <source>
        <dbReference type="SAM" id="SignalP"/>
    </source>
</evidence>
<keyword evidence="2" id="KW-0732">Signal</keyword>
<evidence type="ECO:0000313" key="3">
    <source>
        <dbReference type="EMBL" id="MFD2186153.1"/>
    </source>
</evidence>
<organism evidence="3 4">
    <name type="scientific">Aquimarina celericrescens</name>
    <dbReference type="NCBI Taxonomy" id="1964542"/>
    <lineage>
        <taxon>Bacteria</taxon>
        <taxon>Pseudomonadati</taxon>
        <taxon>Bacteroidota</taxon>
        <taxon>Flavobacteriia</taxon>
        <taxon>Flavobacteriales</taxon>
        <taxon>Flavobacteriaceae</taxon>
        <taxon>Aquimarina</taxon>
    </lineage>
</organism>
<dbReference type="PROSITE" id="PS51257">
    <property type="entry name" value="PROKAR_LIPOPROTEIN"/>
    <property type="match status" value="1"/>
</dbReference>
<name>A0ABW5AT22_9FLAO</name>
<feature type="signal peptide" evidence="2">
    <location>
        <begin position="1"/>
        <end position="21"/>
    </location>
</feature>
<evidence type="ECO:0008006" key="5">
    <source>
        <dbReference type="Google" id="ProtNLM"/>
    </source>
</evidence>
<evidence type="ECO:0000256" key="1">
    <source>
        <dbReference type="SAM" id="MobiDB-lite"/>
    </source>
</evidence>
<evidence type="ECO:0000313" key="4">
    <source>
        <dbReference type="Proteomes" id="UP001597344"/>
    </source>
</evidence>
<accession>A0ABW5AT22</accession>
<dbReference type="Proteomes" id="UP001597344">
    <property type="component" value="Unassembled WGS sequence"/>
</dbReference>
<reference evidence="4" key="1">
    <citation type="journal article" date="2019" name="Int. J. Syst. Evol. Microbiol.">
        <title>The Global Catalogue of Microorganisms (GCM) 10K type strain sequencing project: providing services to taxonomists for standard genome sequencing and annotation.</title>
        <authorList>
            <consortium name="The Broad Institute Genomics Platform"/>
            <consortium name="The Broad Institute Genome Sequencing Center for Infectious Disease"/>
            <person name="Wu L."/>
            <person name="Ma J."/>
        </authorList>
    </citation>
    <scope>NUCLEOTIDE SEQUENCE [LARGE SCALE GENOMIC DNA]</scope>
    <source>
        <strain evidence="4">DT92</strain>
    </source>
</reference>
<sequence>MNKIVYIILISVLFSCKSNSAAQEKEKTNTDKPKVEKPKFGDVDTNNQIEPGTVYLTGSVVGVFKDKEICGKSYKATTVIKVNEVTGSGSGIVNLISSGQEITFGFLRGNVEDFKTLQQKFTKDQQVFFIVRESLCPDMNGTVYEIIRFNSQ</sequence>
<dbReference type="RefSeq" id="WP_378319133.1">
    <property type="nucleotide sequence ID" value="NZ_JBHUHY010000003.1"/>
</dbReference>
<feature type="chain" id="PRO_5046794074" description="Lipoprotein" evidence="2">
    <location>
        <begin position="22"/>
        <end position="152"/>
    </location>
</feature>
<proteinExistence type="predicted"/>
<feature type="region of interest" description="Disordered" evidence="1">
    <location>
        <begin position="24"/>
        <end position="43"/>
    </location>
</feature>
<keyword evidence="4" id="KW-1185">Reference proteome</keyword>
<gene>
    <name evidence="3" type="ORF">ACFSJT_05070</name>
</gene>